<keyword evidence="3" id="KW-1185">Reference proteome</keyword>
<dbReference type="InterPro" id="IPR013783">
    <property type="entry name" value="Ig-like_fold"/>
</dbReference>
<feature type="chain" id="PRO_5045886950" description="ExoP galactose-binding-like domain-containing protein" evidence="1">
    <location>
        <begin position="18"/>
        <end position="656"/>
    </location>
</feature>
<reference evidence="2 3" key="1">
    <citation type="submission" date="2024-09" db="EMBL/GenBank/DDBJ databases">
        <authorList>
            <person name="Zhang Y."/>
        </authorList>
    </citation>
    <scope>NUCLEOTIDE SEQUENCE [LARGE SCALE GENOMIC DNA]</scope>
    <source>
        <strain evidence="2 3">ZJ318</strain>
    </source>
</reference>
<dbReference type="EMBL" id="JBHFGU010000005">
    <property type="protein sequence ID" value="MFB2621306.1"/>
    <property type="molecule type" value="Genomic_DNA"/>
</dbReference>
<organism evidence="2 3">
    <name type="scientific">Shewanella mangrovisoli</name>
    <dbReference type="NCBI Taxonomy" id="2864211"/>
    <lineage>
        <taxon>Bacteria</taxon>
        <taxon>Pseudomonadati</taxon>
        <taxon>Pseudomonadota</taxon>
        <taxon>Gammaproteobacteria</taxon>
        <taxon>Alteromonadales</taxon>
        <taxon>Shewanellaceae</taxon>
        <taxon>Shewanella</taxon>
    </lineage>
</organism>
<gene>
    <name evidence="2" type="ORF">ACE02W_15960</name>
</gene>
<keyword evidence="1" id="KW-0732">Signal</keyword>
<evidence type="ECO:0008006" key="4">
    <source>
        <dbReference type="Google" id="ProtNLM"/>
    </source>
</evidence>
<evidence type="ECO:0000256" key="1">
    <source>
        <dbReference type="SAM" id="SignalP"/>
    </source>
</evidence>
<sequence length="656" mass="71114">MTAKGICLLLGSTLVLSACGGGGGDSTTPTSPTNPPPTTTFKVADYPTEVAVTSLSLAESVLQVGFFANDILRNFDIEANGAEKSCSNGGLATIELIDKDDSKGISVGDSLNMSYRDCYIQALDSTVNGEGSLTLSEYQQGTKAKGSIDISNLQVNGDDNFNLVGQMLFENNISPLQRQLNIQSKSTVKLVVNSNSELSFTNLSLTRVENFSDATYAISGKGQISVAQFNNGFGFEFTKPLKGHFNEFPHEGSIVASTSAQDSVQMTSNFVTDSKMLNVNTAKEAYMVYWSQIVEGSLWHLEGGKSNSSFEFRSDNFNYVGIIEDQDLQAFPVSGGTIRLLMSRPIKDQVYESSFDEDSWPYRKVAAKISVNGAILNITPETDLKANTVYRFNGVLLESKFGAVANTMWSERFKTSDAIIIDVAASSYLYKANDTPKLDASQTVMNKGSALTFKWVDVNNVGIVFSNPTSAKTGFTVPNEVTSDVAIKLEVSNGQGYQVFRTLTIHYYAGSDTFMHYVSPQGDYIGGGKTVIMDSSSAVFTPTNYDNSLNAITLSIDGNTWWSFDIAAPAGENLQVKKYINATRYPFQGPLTAGLSFTGDGRGCNQSIGDFEVLELSYNADKSVKSLAVNFNQRCENTMPPLNGVIRYHSSVGINH</sequence>
<dbReference type="RefSeq" id="WP_342202293.1">
    <property type="nucleotide sequence ID" value="NZ_JBCATE010000005.1"/>
</dbReference>
<dbReference type="Gene3D" id="2.60.40.10">
    <property type="entry name" value="Immunoglobulins"/>
    <property type="match status" value="1"/>
</dbReference>
<accession>A0ABV4VLW5</accession>
<proteinExistence type="predicted"/>
<dbReference type="PROSITE" id="PS51257">
    <property type="entry name" value="PROKAR_LIPOPROTEIN"/>
    <property type="match status" value="1"/>
</dbReference>
<feature type="signal peptide" evidence="1">
    <location>
        <begin position="1"/>
        <end position="17"/>
    </location>
</feature>
<evidence type="ECO:0000313" key="2">
    <source>
        <dbReference type="EMBL" id="MFB2621306.1"/>
    </source>
</evidence>
<evidence type="ECO:0000313" key="3">
    <source>
        <dbReference type="Proteomes" id="UP001576708"/>
    </source>
</evidence>
<name>A0ABV4VLW5_9GAMM</name>
<dbReference type="Proteomes" id="UP001576708">
    <property type="component" value="Unassembled WGS sequence"/>
</dbReference>
<comment type="caution">
    <text evidence="2">The sequence shown here is derived from an EMBL/GenBank/DDBJ whole genome shotgun (WGS) entry which is preliminary data.</text>
</comment>
<protein>
    <recommendedName>
        <fullName evidence="4">ExoP galactose-binding-like domain-containing protein</fullName>
    </recommendedName>
</protein>